<keyword evidence="11" id="KW-0446">Lipid-binding</keyword>
<comment type="subcellular location">
    <subcellularLocation>
        <location evidence="1">Cell projection</location>
        <location evidence="1">Cilium</location>
        <location evidence="1">Flagellum</location>
    </subcellularLocation>
    <subcellularLocation>
        <location evidence="3">Cytoplasm</location>
    </subcellularLocation>
    <subcellularLocation>
        <location evidence="2">Membrane</location>
    </subcellularLocation>
</comment>
<evidence type="ECO:0000256" key="15">
    <source>
        <dbReference type="ARBA" id="ARBA00076937"/>
    </source>
</evidence>
<dbReference type="InterPro" id="IPR002913">
    <property type="entry name" value="START_lipid-bd_dom"/>
</dbReference>
<dbReference type="PANTHER" id="PTHR19308">
    <property type="entry name" value="PHOSPHATIDYLCHOLINE TRANSFER PROTEIN"/>
    <property type="match status" value="1"/>
</dbReference>
<accession>A0A9Q1ATZ1</accession>
<evidence type="ECO:0000256" key="13">
    <source>
        <dbReference type="ARBA" id="ARBA00023273"/>
    </source>
</evidence>
<name>A0A9Q1ATZ1_9SAUR</name>
<keyword evidence="4" id="KW-0813">Transport</keyword>
<keyword evidence="13" id="KW-0966">Cell projection</keyword>
<dbReference type="FunFam" id="3.30.530.20:FF:000008">
    <property type="entry name" value="START domain containing 10"/>
    <property type="match status" value="1"/>
</dbReference>
<comment type="caution">
    <text evidence="19">The sequence shown here is derived from an EMBL/GenBank/DDBJ whole genome shotgun (WGS) entry which is preliminary data.</text>
</comment>
<keyword evidence="8" id="KW-0007">Acetylation</keyword>
<dbReference type="SMART" id="SM00234">
    <property type="entry name" value="START"/>
    <property type="match status" value="1"/>
</dbReference>
<evidence type="ECO:0000256" key="5">
    <source>
        <dbReference type="ARBA" id="ARBA00022490"/>
    </source>
</evidence>
<evidence type="ECO:0000313" key="19">
    <source>
        <dbReference type="EMBL" id="KAJ7310235.1"/>
    </source>
</evidence>
<dbReference type="PANTHER" id="PTHR19308:SF7">
    <property type="entry name" value="START DOMAIN-CONTAINING PROTEIN 10"/>
    <property type="match status" value="1"/>
</dbReference>
<dbReference type="OrthoDB" id="5403181at2759"/>
<evidence type="ECO:0000256" key="1">
    <source>
        <dbReference type="ARBA" id="ARBA00004230"/>
    </source>
</evidence>
<evidence type="ECO:0000256" key="9">
    <source>
        <dbReference type="ARBA" id="ARBA00023055"/>
    </source>
</evidence>
<proteinExistence type="predicted"/>
<dbReference type="Gene3D" id="3.30.530.20">
    <property type="match status" value="1"/>
</dbReference>
<evidence type="ECO:0000256" key="12">
    <source>
        <dbReference type="ARBA" id="ARBA00023136"/>
    </source>
</evidence>
<evidence type="ECO:0000256" key="8">
    <source>
        <dbReference type="ARBA" id="ARBA00022990"/>
    </source>
</evidence>
<dbReference type="InterPro" id="IPR041951">
    <property type="entry name" value="STARD10_START"/>
</dbReference>
<dbReference type="InterPro" id="IPR023393">
    <property type="entry name" value="START-like_dom_sf"/>
</dbReference>
<dbReference type="EMBL" id="JAPFRF010000015">
    <property type="protein sequence ID" value="KAJ7310235.1"/>
    <property type="molecule type" value="Genomic_DNA"/>
</dbReference>
<evidence type="ECO:0000256" key="6">
    <source>
        <dbReference type="ARBA" id="ARBA00022553"/>
    </source>
</evidence>
<dbReference type="GO" id="GO:0008289">
    <property type="term" value="F:lipid binding"/>
    <property type="evidence" value="ECO:0007669"/>
    <property type="project" value="UniProtKB-KW"/>
</dbReference>
<evidence type="ECO:0000256" key="16">
    <source>
        <dbReference type="ARBA" id="ARBA00080073"/>
    </source>
</evidence>
<evidence type="ECO:0000256" key="14">
    <source>
        <dbReference type="ARBA" id="ARBA00070345"/>
    </source>
</evidence>
<feature type="domain" description="START" evidence="18">
    <location>
        <begin position="22"/>
        <end position="185"/>
    </location>
</feature>
<dbReference type="AlphaFoldDB" id="A0A9Q1ATZ1"/>
<dbReference type="CDD" id="cd08871">
    <property type="entry name" value="START_STARD10-like"/>
    <property type="match status" value="1"/>
</dbReference>
<keyword evidence="20" id="KW-1185">Reference proteome</keyword>
<dbReference type="GO" id="GO:0016020">
    <property type="term" value="C:membrane"/>
    <property type="evidence" value="ECO:0007669"/>
    <property type="project" value="UniProtKB-SubCell"/>
</dbReference>
<dbReference type="GO" id="GO:0046581">
    <property type="term" value="C:intercellular canaliculus"/>
    <property type="evidence" value="ECO:0007669"/>
    <property type="project" value="TreeGrafter"/>
</dbReference>
<evidence type="ECO:0000256" key="10">
    <source>
        <dbReference type="ARBA" id="ARBA00023069"/>
    </source>
</evidence>
<dbReference type="PROSITE" id="PS50848">
    <property type="entry name" value="START"/>
    <property type="match status" value="1"/>
</dbReference>
<evidence type="ECO:0000313" key="20">
    <source>
        <dbReference type="Proteomes" id="UP001142489"/>
    </source>
</evidence>
<dbReference type="GO" id="GO:0006869">
    <property type="term" value="P:lipid transport"/>
    <property type="evidence" value="ECO:0007669"/>
    <property type="project" value="UniProtKB-KW"/>
</dbReference>
<protein>
    <recommendedName>
        <fullName evidence="14">START domain-containing protein 10</fullName>
    </recommendedName>
    <alternativeName>
        <fullName evidence="15">PCTP-like protein</fullName>
    </alternativeName>
    <alternativeName>
        <fullName evidence="16">StAR-related lipid transfer protein 10</fullName>
    </alternativeName>
</protein>
<evidence type="ECO:0000256" key="2">
    <source>
        <dbReference type="ARBA" id="ARBA00004370"/>
    </source>
</evidence>
<feature type="region of interest" description="Disordered" evidence="17">
    <location>
        <begin position="246"/>
        <end position="269"/>
    </location>
</feature>
<evidence type="ECO:0000256" key="11">
    <source>
        <dbReference type="ARBA" id="ARBA00023121"/>
    </source>
</evidence>
<keyword evidence="7" id="KW-0282">Flagellum</keyword>
<gene>
    <name evidence="19" type="ORF">JRQ81_007132</name>
</gene>
<keyword evidence="10" id="KW-0969">Cilium</keyword>
<dbReference type="GO" id="GO:0005902">
    <property type="term" value="C:microvillus"/>
    <property type="evidence" value="ECO:0007669"/>
    <property type="project" value="TreeGrafter"/>
</dbReference>
<dbReference type="GO" id="GO:0031514">
    <property type="term" value="C:motile cilium"/>
    <property type="evidence" value="ECO:0007669"/>
    <property type="project" value="UniProtKB-SubCell"/>
</dbReference>
<dbReference type="InterPro" id="IPR051213">
    <property type="entry name" value="START_lipid_transfer"/>
</dbReference>
<evidence type="ECO:0000256" key="17">
    <source>
        <dbReference type="SAM" id="MobiDB-lite"/>
    </source>
</evidence>
<organism evidence="19 20">
    <name type="scientific">Phrynocephalus forsythii</name>
    <dbReference type="NCBI Taxonomy" id="171643"/>
    <lineage>
        <taxon>Eukaryota</taxon>
        <taxon>Metazoa</taxon>
        <taxon>Chordata</taxon>
        <taxon>Craniata</taxon>
        <taxon>Vertebrata</taxon>
        <taxon>Euteleostomi</taxon>
        <taxon>Lepidosauria</taxon>
        <taxon>Squamata</taxon>
        <taxon>Bifurcata</taxon>
        <taxon>Unidentata</taxon>
        <taxon>Episquamata</taxon>
        <taxon>Toxicofera</taxon>
        <taxon>Iguania</taxon>
        <taxon>Acrodonta</taxon>
        <taxon>Agamidae</taxon>
        <taxon>Agaminae</taxon>
        <taxon>Phrynocephalus</taxon>
    </lineage>
</organism>
<evidence type="ECO:0000256" key="7">
    <source>
        <dbReference type="ARBA" id="ARBA00022846"/>
    </source>
</evidence>
<dbReference type="Proteomes" id="UP001142489">
    <property type="component" value="Unassembled WGS sequence"/>
</dbReference>
<dbReference type="SUPFAM" id="SSF55961">
    <property type="entry name" value="Bet v1-like"/>
    <property type="match status" value="1"/>
</dbReference>
<dbReference type="GO" id="GO:0005829">
    <property type="term" value="C:cytosol"/>
    <property type="evidence" value="ECO:0007669"/>
    <property type="project" value="UniProtKB-ARBA"/>
</dbReference>
<dbReference type="Pfam" id="PF01852">
    <property type="entry name" value="START"/>
    <property type="match status" value="1"/>
</dbReference>
<evidence type="ECO:0000259" key="18">
    <source>
        <dbReference type="PROSITE" id="PS50848"/>
    </source>
</evidence>
<keyword evidence="5" id="KW-0963">Cytoplasm</keyword>
<evidence type="ECO:0000256" key="3">
    <source>
        <dbReference type="ARBA" id="ARBA00004496"/>
    </source>
</evidence>
<keyword evidence="12" id="KW-0472">Membrane</keyword>
<keyword evidence="9" id="KW-0445">Lipid transport</keyword>
<sequence length="269" mass="30175">MEAVRLPDEAAFRAFRADCEAERGWLSRYSREGVAVWGQPPPPGGDAAVQRVKGRIHMPDVPAETAYDVLHDTEYRKKWDLNVIETHEIARLADNADVGYYAWKCPKPLKNRDVVTLRSWRALETSYVIINFSVKHPKYPPRKDLVRAVSLLTGYLIQSTGPKSCSLTYLAQVDPKGSLPKWVVNKSSQYLAPKVSSASSAQTSCLKYTSWKEEHNGDAKPWLHPEQNQLPYMALSDLSLQHASSLENIDESSLMEAKDEKGDTSGSEN</sequence>
<reference evidence="19" key="1">
    <citation type="journal article" date="2023" name="DNA Res.">
        <title>Chromosome-level genome assembly of Phrynocephalus forsythii using third-generation DNA sequencing and Hi-C analysis.</title>
        <authorList>
            <person name="Qi Y."/>
            <person name="Zhao W."/>
            <person name="Zhao Y."/>
            <person name="Niu C."/>
            <person name="Cao S."/>
            <person name="Zhang Y."/>
        </authorList>
    </citation>
    <scope>NUCLEOTIDE SEQUENCE</scope>
    <source>
        <tissue evidence="19">Muscle</tissue>
    </source>
</reference>
<evidence type="ECO:0000256" key="4">
    <source>
        <dbReference type="ARBA" id="ARBA00022448"/>
    </source>
</evidence>
<keyword evidence="6" id="KW-0597">Phosphoprotein</keyword>